<evidence type="ECO:0000256" key="8">
    <source>
        <dbReference type="HAMAP-Rule" id="MF_00301"/>
    </source>
</evidence>
<keyword evidence="6 8" id="KW-0067">ATP-binding</keyword>
<dbReference type="RefSeq" id="WP_038501806.1">
    <property type="nucleotide sequence ID" value="NZ_AFWK01000012.1"/>
</dbReference>
<dbReference type="Pfam" id="PF01636">
    <property type="entry name" value="APH"/>
    <property type="match status" value="1"/>
</dbReference>
<comment type="pathway">
    <text evidence="8">Amino-acid biosynthesis; L-threonine biosynthesis; L-threonine from L-aspartate: step 4/5.</text>
</comment>
<comment type="similarity">
    <text evidence="7 8">Belongs to the pseudomonas-type ThrB family.</text>
</comment>
<dbReference type="GO" id="GO:0004413">
    <property type="term" value="F:homoserine kinase activity"/>
    <property type="evidence" value="ECO:0007669"/>
    <property type="project" value="UniProtKB-UniRule"/>
</dbReference>
<evidence type="ECO:0000256" key="9">
    <source>
        <dbReference type="NCBIfam" id="TIGR00938"/>
    </source>
</evidence>
<proteinExistence type="inferred from homology"/>
<dbReference type="eggNOG" id="COG2334">
    <property type="taxonomic scope" value="Bacteria"/>
</dbReference>
<evidence type="ECO:0000256" key="6">
    <source>
        <dbReference type="ARBA" id="ARBA00022840"/>
    </source>
</evidence>
<protein>
    <recommendedName>
        <fullName evidence="8 9">Homoserine kinase</fullName>
        <shortName evidence="8">HK</shortName>
        <shortName evidence="8">HSK</shortName>
        <ecNumber evidence="8 9">2.7.1.39</ecNumber>
    </recommendedName>
</protein>
<keyword evidence="1 8" id="KW-0028">Amino-acid biosynthesis</keyword>
<name>A0A077DG58_9BURK</name>
<keyword evidence="2 8" id="KW-0808">Transferase</keyword>
<evidence type="ECO:0000313" key="11">
    <source>
        <dbReference type="EMBL" id="AIL33161.1"/>
    </source>
</evidence>
<dbReference type="STRING" id="1072685.IX83_07510"/>
<dbReference type="Proteomes" id="UP000028945">
    <property type="component" value="Chromosome"/>
</dbReference>
<keyword evidence="4 8" id="KW-0547">Nucleotide-binding</keyword>
<evidence type="ECO:0000256" key="2">
    <source>
        <dbReference type="ARBA" id="ARBA00022679"/>
    </source>
</evidence>
<dbReference type="UniPathway" id="UPA00050">
    <property type="reaction ID" value="UER00064"/>
</dbReference>
<dbReference type="Gene3D" id="3.30.200.20">
    <property type="entry name" value="Phosphorylase Kinase, domain 1"/>
    <property type="match status" value="1"/>
</dbReference>
<dbReference type="InterPro" id="IPR050249">
    <property type="entry name" value="Pseudomonas-type_ThrB"/>
</dbReference>
<dbReference type="EC" id="2.7.1.39" evidence="8 9"/>
<evidence type="ECO:0000256" key="5">
    <source>
        <dbReference type="ARBA" id="ARBA00022777"/>
    </source>
</evidence>
<dbReference type="EMBL" id="CP009238">
    <property type="protein sequence ID" value="AIL33161.1"/>
    <property type="molecule type" value="Genomic_DNA"/>
</dbReference>
<accession>A0A077DG58</accession>
<keyword evidence="12" id="KW-1185">Reference proteome</keyword>
<reference evidence="11 12" key="1">
    <citation type="journal article" date="2014" name="BMC Genomics">
        <title>A genomic perspective on a new bacterial genus and species from the Alcaligenaceae family, Basilea psittacipulmonis.</title>
        <authorList>
            <person name="Whiteson K.L."/>
            <person name="Hernandez D."/>
            <person name="Lazarevic V."/>
            <person name="Gaia N."/>
            <person name="Farinelli L."/>
            <person name="Francois P."/>
            <person name="Pilo P."/>
            <person name="Frey J."/>
            <person name="Schrenzel J."/>
        </authorList>
    </citation>
    <scope>NUCLEOTIDE SEQUENCE [LARGE SCALE GENOMIC DNA]</scope>
    <source>
        <strain evidence="11 12">DSM 24701</strain>
    </source>
</reference>
<evidence type="ECO:0000259" key="10">
    <source>
        <dbReference type="Pfam" id="PF01636"/>
    </source>
</evidence>
<dbReference type="InterPro" id="IPR011009">
    <property type="entry name" value="Kinase-like_dom_sf"/>
</dbReference>
<feature type="domain" description="Aminoglycoside phosphotransferase" evidence="10">
    <location>
        <begin position="27"/>
        <end position="262"/>
    </location>
</feature>
<evidence type="ECO:0000313" key="12">
    <source>
        <dbReference type="Proteomes" id="UP000028945"/>
    </source>
</evidence>
<dbReference type="AlphaFoldDB" id="A0A077DG58"/>
<dbReference type="OrthoDB" id="9777460at2"/>
<dbReference type="GO" id="GO:0009088">
    <property type="term" value="P:threonine biosynthetic process"/>
    <property type="evidence" value="ECO:0007669"/>
    <property type="project" value="UniProtKB-UniRule"/>
</dbReference>
<dbReference type="PANTHER" id="PTHR21064:SF6">
    <property type="entry name" value="AMINOGLYCOSIDE PHOSPHOTRANSFERASE DOMAIN-CONTAINING PROTEIN"/>
    <property type="match status" value="1"/>
</dbReference>
<dbReference type="NCBIfam" id="NF003558">
    <property type="entry name" value="PRK05231.1"/>
    <property type="match status" value="1"/>
</dbReference>
<dbReference type="NCBIfam" id="TIGR00938">
    <property type="entry name" value="thrB_alt"/>
    <property type="match status" value="1"/>
</dbReference>
<dbReference type="Gene3D" id="3.90.1200.10">
    <property type="match status" value="1"/>
</dbReference>
<dbReference type="KEGG" id="bpsi:IX83_07510"/>
<dbReference type="HAMAP" id="MF_00301">
    <property type="entry name" value="Homoser_kinase_2"/>
    <property type="match status" value="1"/>
</dbReference>
<keyword evidence="5 8" id="KW-0418">Kinase</keyword>
<evidence type="ECO:0000256" key="3">
    <source>
        <dbReference type="ARBA" id="ARBA00022697"/>
    </source>
</evidence>
<dbReference type="SUPFAM" id="SSF56112">
    <property type="entry name" value="Protein kinase-like (PK-like)"/>
    <property type="match status" value="1"/>
</dbReference>
<sequence length="317" mass="36559">MAVFTKVDINDAKALLKNYDLGELLDLRGISAGIENTNYFLDTTTGSYVLTIFEVLTFEQLPFYIGFMKHLSARGLLVPEPQVDHQGQMIGVFKNKPFVIATKLKGQYSPLPSVADCQLTATIQAQIHIAGKDYSIVQKNLRGLSWWQEKFPEIKPFLTAEQLSMYESLLEEQIEFHQSDIYQSLPEGPCHCDLFRDNVLIDGDQMGGVIDFYFAGVDKFLFDVAVSVNDWCIDRDKQNNPTALNLEKVNVWLQAYERVRPFTPEEKEVWPLMLKTAGLRFWTSRLYDYYLPRPADDLKPHDPTWFEHLLKNRMMGR</sequence>
<evidence type="ECO:0000256" key="7">
    <source>
        <dbReference type="ARBA" id="ARBA00038240"/>
    </source>
</evidence>
<dbReference type="PANTHER" id="PTHR21064">
    <property type="entry name" value="AMINOGLYCOSIDE PHOSPHOTRANSFERASE DOMAIN-CONTAINING PROTEIN-RELATED"/>
    <property type="match status" value="1"/>
</dbReference>
<gene>
    <name evidence="8" type="primary">thrB</name>
    <name evidence="11" type="ORF">IX83_07510</name>
</gene>
<comment type="catalytic activity">
    <reaction evidence="8">
        <text>L-homoserine + ATP = O-phospho-L-homoserine + ADP + H(+)</text>
        <dbReference type="Rhea" id="RHEA:13985"/>
        <dbReference type="ChEBI" id="CHEBI:15378"/>
        <dbReference type="ChEBI" id="CHEBI:30616"/>
        <dbReference type="ChEBI" id="CHEBI:57476"/>
        <dbReference type="ChEBI" id="CHEBI:57590"/>
        <dbReference type="ChEBI" id="CHEBI:456216"/>
        <dbReference type="EC" id="2.7.1.39"/>
    </reaction>
</comment>
<evidence type="ECO:0000256" key="4">
    <source>
        <dbReference type="ARBA" id="ARBA00022741"/>
    </source>
</evidence>
<dbReference type="CDD" id="cd05153">
    <property type="entry name" value="HomoserineK_II"/>
    <property type="match status" value="1"/>
</dbReference>
<evidence type="ECO:0000256" key="1">
    <source>
        <dbReference type="ARBA" id="ARBA00022605"/>
    </source>
</evidence>
<organism evidence="11 12">
    <name type="scientific">Basilea psittacipulmonis DSM 24701</name>
    <dbReference type="NCBI Taxonomy" id="1072685"/>
    <lineage>
        <taxon>Bacteria</taxon>
        <taxon>Pseudomonadati</taxon>
        <taxon>Pseudomonadota</taxon>
        <taxon>Betaproteobacteria</taxon>
        <taxon>Burkholderiales</taxon>
        <taxon>Alcaligenaceae</taxon>
        <taxon>Basilea</taxon>
    </lineage>
</organism>
<dbReference type="InterPro" id="IPR002575">
    <property type="entry name" value="Aminoglycoside_PTrfase"/>
</dbReference>
<dbReference type="InterPro" id="IPR005280">
    <property type="entry name" value="Homoserine_kinase_II"/>
</dbReference>
<dbReference type="GO" id="GO:0005524">
    <property type="term" value="F:ATP binding"/>
    <property type="evidence" value="ECO:0007669"/>
    <property type="project" value="UniProtKB-KW"/>
</dbReference>
<keyword evidence="3 8" id="KW-0791">Threonine biosynthesis</keyword>
<dbReference type="HOGENOM" id="CLU_053300_0_0_4"/>